<dbReference type="InterPro" id="IPR011650">
    <property type="entry name" value="Peptidase_M20_dimer"/>
</dbReference>
<dbReference type="Gene3D" id="3.30.70.360">
    <property type="match status" value="1"/>
</dbReference>
<sequence>MPIRVLRPLLFAAAAAVVACASSAQAGDVARQKAEIDAGLDRGYAQLDALYKDIHQHPELGFQETETAAKLAKQMRALGFTVTERVGKTGIVAIYKNGPGPTVMVRTELDALPMEEKTGLPYASHAVTAWNGKPTPVAHSCGHDIHMAAWVGAAQALVAMKNQWHGTLMFIGQPSEETVGGAKAMIADGLFTRFPKPDIGFAQHVSNLAAGAVAYMPGVESSNSNELNITFHGRGSHGSRPQESIDPVMEAARFVVDVQSVISREKDPAAFGVITVGAIQSGSAGNIIPDTAVLHGTIRTYDNAVRDKMLAGIRRTAKAVADMAGAPAPDVDLAEGGKAVVNDAAITARTAPVFKAAFGDHAIALTAPNSASEDYSEFIIAGVPSLFFGLGGYDPKVIAEARAKGQPLPTNHSPYFAPVPEPTIRTGVEAMTLAVLNVMGS</sequence>
<feature type="binding site" evidence="2">
    <location>
        <position position="204"/>
    </location>
    <ligand>
        <name>Mn(2+)</name>
        <dbReference type="ChEBI" id="CHEBI:29035"/>
        <label>2</label>
    </ligand>
</feature>
<evidence type="ECO:0000256" key="3">
    <source>
        <dbReference type="SAM" id="SignalP"/>
    </source>
</evidence>
<proteinExistence type="predicted"/>
<comment type="cofactor">
    <cofactor evidence="2">
        <name>Mn(2+)</name>
        <dbReference type="ChEBI" id="CHEBI:29035"/>
    </cofactor>
    <text evidence="2">The Mn(2+) ion enhances activity.</text>
</comment>
<dbReference type="PANTHER" id="PTHR11014">
    <property type="entry name" value="PEPTIDASE M20 FAMILY MEMBER"/>
    <property type="match status" value="1"/>
</dbReference>
<evidence type="ECO:0000313" key="5">
    <source>
        <dbReference type="EMBL" id="RAK60311.1"/>
    </source>
</evidence>
<dbReference type="AlphaFoldDB" id="A0A328B1G8"/>
<dbReference type="Proteomes" id="UP000249842">
    <property type="component" value="Unassembled WGS sequence"/>
</dbReference>
<name>A0A328B1G8_9CAUL</name>
<dbReference type="NCBIfam" id="TIGR01891">
    <property type="entry name" value="amidohydrolases"/>
    <property type="match status" value="1"/>
</dbReference>
<feature type="binding site" evidence="2">
    <location>
        <position position="412"/>
    </location>
    <ligand>
        <name>Mn(2+)</name>
        <dbReference type="ChEBI" id="CHEBI:29035"/>
        <label>2</label>
    </ligand>
</feature>
<evidence type="ECO:0000259" key="4">
    <source>
        <dbReference type="Pfam" id="PF07687"/>
    </source>
</evidence>
<dbReference type="PIRSF" id="PIRSF005962">
    <property type="entry name" value="Pept_M20D_amidohydro"/>
    <property type="match status" value="1"/>
</dbReference>
<dbReference type="GO" id="GO:0019877">
    <property type="term" value="P:diaminopimelate biosynthetic process"/>
    <property type="evidence" value="ECO:0007669"/>
    <property type="project" value="UniProtKB-ARBA"/>
</dbReference>
<keyword evidence="1 5" id="KW-0378">Hydrolase</keyword>
<feature type="binding site" evidence="2">
    <location>
        <position position="143"/>
    </location>
    <ligand>
        <name>Mn(2+)</name>
        <dbReference type="ChEBI" id="CHEBI:29035"/>
        <label>2</label>
    </ligand>
</feature>
<dbReference type="EMBL" id="QFYP01000001">
    <property type="protein sequence ID" value="RAK60311.1"/>
    <property type="molecule type" value="Genomic_DNA"/>
</dbReference>
<dbReference type="RefSeq" id="WP_111457604.1">
    <property type="nucleotide sequence ID" value="NZ_QFYP01000001.1"/>
</dbReference>
<feature type="chain" id="PRO_5016459711" evidence="3">
    <location>
        <begin position="27"/>
        <end position="441"/>
    </location>
</feature>
<dbReference type="GO" id="GO:0046872">
    <property type="term" value="F:metal ion binding"/>
    <property type="evidence" value="ECO:0007669"/>
    <property type="project" value="UniProtKB-KW"/>
</dbReference>
<dbReference type="GO" id="GO:0050118">
    <property type="term" value="F:N-acetyldiaminopimelate deacetylase activity"/>
    <property type="evidence" value="ECO:0007669"/>
    <property type="project" value="UniProtKB-ARBA"/>
</dbReference>
<comment type="caution">
    <text evidence="5">The sequence shown here is derived from an EMBL/GenBank/DDBJ whole genome shotgun (WGS) entry which is preliminary data.</text>
</comment>
<dbReference type="SUPFAM" id="SSF53187">
    <property type="entry name" value="Zn-dependent exopeptidases"/>
    <property type="match status" value="1"/>
</dbReference>
<feature type="signal peptide" evidence="3">
    <location>
        <begin position="1"/>
        <end position="26"/>
    </location>
</feature>
<accession>A0A328B1G8</accession>
<reference evidence="6" key="1">
    <citation type="submission" date="2018-05" db="EMBL/GenBank/DDBJ databases">
        <authorList>
            <person name="Li X."/>
        </authorList>
    </citation>
    <scope>NUCLEOTIDE SEQUENCE [LARGE SCALE GENOMIC DNA]</scope>
    <source>
        <strain evidence="6">HKS-05</strain>
    </source>
</reference>
<feature type="binding site" evidence="2">
    <location>
        <position position="177"/>
    </location>
    <ligand>
        <name>Mn(2+)</name>
        <dbReference type="ChEBI" id="CHEBI:29035"/>
        <label>2</label>
    </ligand>
</feature>
<protein>
    <submittedName>
        <fullName evidence="5">Amidohydrolase</fullName>
    </submittedName>
</protein>
<keyword evidence="2" id="KW-0464">Manganese</keyword>
<feature type="binding site" evidence="2">
    <location>
        <position position="141"/>
    </location>
    <ligand>
        <name>Mn(2+)</name>
        <dbReference type="ChEBI" id="CHEBI:29035"/>
        <label>2</label>
    </ligand>
</feature>
<dbReference type="PROSITE" id="PS51257">
    <property type="entry name" value="PROKAR_LIPOPROTEIN"/>
    <property type="match status" value="1"/>
</dbReference>
<dbReference type="Pfam" id="PF07687">
    <property type="entry name" value="M20_dimer"/>
    <property type="match status" value="1"/>
</dbReference>
<dbReference type="SUPFAM" id="SSF55031">
    <property type="entry name" value="Bacterial exopeptidase dimerisation domain"/>
    <property type="match status" value="1"/>
</dbReference>
<keyword evidence="2" id="KW-0479">Metal-binding</keyword>
<evidence type="ECO:0000256" key="1">
    <source>
        <dbReference type="ARBA" id="ARBA00022801"/>
    </source>
</evidence>
<evidence type="ECO:0000313" key="6">
    <source>
        <dbReference type="Proteomes" id="UP000249842"/>
    </source>
</evidence>
<dbReference type="Gene3D" id="3.40.630.10">
    <property type="entry name" value="Zn peptidases"/>
    <property type="match status" value="1"/>
</dbReference>
<dbReference type="FunFam" id="3.30.70.360:FF:000001">
    <property type="entry name" value="N-acetyldiaminopimelate deacetylase"/>
    <property type="match status" value="1"/>
</dbReference>
<evidence type="ECO:0000256" key="2">
    <source>
        <dbReference type="PIRSR" id="PIRSR005962-1"/>
    </source>
</evidence>
<dbReference type="InterPro" id="IPR017439">
    <property type="entry name" value="Amidohydrolase"/>
</dbReference>
<dbReference type="OrthoDB" id="9777385at2"/>
<gene>
    <name evidence="5" type="ORF">DJ021_11085</name>
</gene>
<organism evidence="5 6">
    <name type="scientific">Phenylobacterium hankyongense</name>
    <dbReference type="NCBI Taxonomy" id="1813876"/>
    <lineage>
        <taxon>Bacteria</taxon>
        <taxon>Pseudomonadati</taxon>
        <taxon>Pseudomonadota</taxon>
        <taxon>Alphaproteobacteria</taxon>
        <taxon>Caulobacterales</taxon>
        <taxon>Caulobacteraceae</taxon>
        <taxon>Phenylobacterium</taxon>
    </lineage>
</organism>
<dbReference type="PANTHER" id="PTHR11014:SF63">
    <property type="entry name" value="METALLOPEPTIDASE, PUTATIVE (AFU_ORTHOLOGUE AFUA_6G09600)-RELATED"/>
    <property type="match status" value="1"/>
</dbReference>
<dbReference type="InterPro" id="IPR036264">
    <property type="entry name" value="Bact_exopeptidase_dim_dom"/>
</dbReference>
<feature type="domain" description="Peptidase M20 dimerisation" evidence="4">
    <location>
        <begin position="221"/>
        <end position="319"/>
    </location>
</feature>
<dbReference type="InterPro" id="IPR002933">
    <property type="entry name" value="Peptidase_M20"/>
</dbReference>
<dbReference type="Pfam" id="PF01546">
    <property type="entry name" value="Peptidase_M20"/>
    <property type="match status" value="1"/>
</dbReference>
<keyword evidence="6" id="KW-1185">Reference proteome</keyword>
<keyword evidence="3" id="KW-0732">Signal</keyword>